<keyword evidence="3" id="KW-0808">Transferase</keyword>
<feature type="transmembrane region" description="Helical" evidence="1">
    <location>
        <begin position="86"/>
        <end position="110"/>
    </location>
</feature>
<dbReference type="SUPFAM" id="SSF55874">
    <property type="entry name" value="ATPase domain of HSP90 chaperone/DNA topoisomerase II/histidine kinase"/>
    <property type="match status" value="1"/>
</dbReference>
<dbReference type="Pfam" id="PF14501">
    <property type="entry name" value="HATPase_c_5"/>
    <property type="match status" value="1"/>
</dbReference>
<evidence type="ECO:0000256" key="1">
    <source>
        <dbReference type="SAM" id="Phobius"/>
    </source>
</evidence>
<dbReference type="PANTHER" id="PTHR40448">
    <property type="entry name" value="TWO-COMPONENT SENSOR HISTIDINE KINASE"/>
    <property type="match status" value="1"/>
</dbReference>
<name>A0ABR7EGT3_9FIRM</name>
<evidence type="ECO:0000313" key="4">
    <source>
        <dbReference type="Proteomes" id="UP000606889"/>
    </source>
</evidence>
<proteinExistence type="predicted"/>
<comment type="caution">
    <text evidence="3">The sequence shown here is derived from an EMBL/GenBank/DDBJ whole genome shotgun (WGS) entry which is preliminary data.</text>
</comment>
<protein>
    <submittedName>
        <fullName evidence="3">Sensor histidine kinase</fullName>
    </submittedName>
</protein>
<keyword evidence="4" id="KW-1185">Reference proteome</keyword>
<feature type="domain" description="Sensor histidine kinase NatK-like C-terminal" evidence="2">
    <location>
        <begin position="329"/>
        <end position="430"/>
    </location>
</feature>
<feature type="transmembrane region" description="Helical" evidence="1">
    <location>
        <begin position="155"/>
        <end position="175"/>
    </location>
</feature>
<feature type="transmembrane region" description="Helical" evidence="1">
    <location>
        <begin position="6"/>
        <end position="23"/>
    </location>
</feature>
<accession>A0ABR7EGT3</accession>
<keyword evidence="1" id="KW-1133">Transmembrane helix</keyword>
<reference evidence="3 4" key="1">
    <citation type="submission" date="2020-08" db="EMBL/GenBank/DDBJ databases">
        <title>Genome public.</title>
        <authorList>
            <person name="Liu C."/>
            <person name="Sun Q."/>
        </authorList>
    </citation>
    <scope>NUCLEOTIDE SEQUENCE [LARGE SCALE GENOMIC DNA]</scope>
    <source>
        <strain evidence="3 4">NSJ-35</strain>
    </source>
</reference>
<dbReference type="Proteomes" id="UP000606889">
    <property type="component" value="Unassembled WGS sequence"/>
</dbReference>
<organism evidence="3 4">
    <name type="scientific">Christensenella tenuis</name>
    <dbReference type="NCBI Taxonomy" id="2763033"/>
    <lineage>
        <taxon>Bacteria</taxon>
        <taxon>Bacillati</taxon>
        <taxon>Bacillota</taxon>
        <taxon>Clostridia</taxon>
        <taxon>Christensenellales</taxon>
        <taxon>Christensenellaceae</taxon>
        <taxon>Christensenella</taxon>
    </lineage>
</organism>
<keyword evidence="3" id="KW-0418">Kinase</keyword>
<dbReference type="EMBL" id="JACOON010000006">
    <property type="protein sequence ID" value="MBC5648991.1"/>
    <property type="molecule type" value="Genomic_DNA"/>
</dbReference>
<dbReference type="CDD" id="cd16935">
    <property type="entry name" value="HATPase_AgrC-ComD-like"/>
    <property type="match status" value="1"/>
</dbReference>
<feature type="transmembrane region" description="Helical" evidence="1">
    <location>
        <begin position="187"/>
        <end position="208"/>
    </location>
</feature>
<dbReference type="RefSeq" id="WP_186858442.1">
    <property type="nucleotide sequence ID" value="NZ_JACOON010000006.1"/>
</dbReference>
<dbReference type="PANTHER" id="PTHR40448:SF1">
    <property type="entry name" value="TWO-COMPONENT SENSOR HISTIDINE KINASE"/>
    <property type="match status" value="1"/>
</dbReference>
<evidence type="ECO:0000313" key="3">
    <source>
        <dbReference type="EMBL" id="MBC5648991.1"/>
    </source>
</evidence>
<gene>
    <name evidence="3" type="ORF">H8S18_11640</name>
</gene>
<dbReference type="InterPro" id="IPR036890">
    <property type="entry name" value="HATPase_C_sf"/>
</dbReference>
<sequence>MTIDLLRSLFTTPFSGILIYFLFPSRYSNKKSVWIILIFVLLQMSCSHLGSVYLSPEIRSVAYPLIESVTGFFLPLVLCKYRDARAVFLAFTVDSVIFAGDLLGVCVFLLLMPHVWVYAAFKFGTYALFLLLTIKTLRRTIGQCMEINPRGWWRASLIPISFFASCYIAVLFPSLLTVEHIENCIPILLLLILLFVVYYIFFDFLELYNQNHLIKREKQFLEFQMITLENYDRSLTESVGKMKVYRHDMKHKFNIIATLLRSGEVDTARQIVENQKYELTNFGITKIYDIYCDDPVINSIISFHIKAAVDSGINVDIQLDIPTPFPVEKQDFLIMFSNAIENAIRACGSITHKDQRKIKLCCKSAGSQILFTLSNTFTGEVTFNPSTGLPCSRESGHGYGSHSIAMFSKKYGGIIDYEAKDGWFTLRLLF</sequence>
<feature type="transmembrane region" description="Helical" evidence="1">
    <location>
        <begin position="116"/>
        <end position="134"/>
    </location>
</feature>
<dbReference type="InterPro" id="IPR032834">
    <property type="entry name" value="NatK-like_C"/>
</dbReference>
<evidence type="ECO:0000259" key="2">
    <source>
        <dbReference type="Pfam" id="PF14501"/>
    </source>
</evidence>
<dbReference type="Gene3D" id="3.30.565.10">
    <property type="entry name" value="Histidine kinase-like ATPase, C-terminal domain"/>
    <property type="match status" value="1"/>
</dbReference>
<feature type="transmembrane region" description="Helical" evidence="1">
    <location>
        <begin position="35"/>
        <end position="55"/>
    </location>
</feature>
<keyword evidence="1" id="KW-0812">Transmembrane</keyword>
<dbReference type="GO" id="GO:0016301">
    <property type="term" value="F:kinase activity"/>
    <property type="evidence" value="ECO:0007669"/>
    <property type="project" value="UniProtKB-KW"/>
</dbReference>
<keyword evidence="1" id="KW-0472">Membrane</keyword>